<keyword evidence="2 8" id="KW-0812">Transmembrane</keyword>
<accession>A0AAV4ABW3</accession>
<dbReference type="InterPro" id="IPR000276">
    <property type="entry name" value="GPCR_Rhodpsn"/>
</dbReference>
<dbReference type="PROSITE" id="PS50262">
    <property type="entry name" value="G_PROTEIN_RECEP_F1_2"/>
    <property type="match status" value="1"/>
</dbReference>
<dbReference type="Pfam" id="PF00001">
    <property type="entry name" value="7tm_1"/>
    <property type="match status" value="1"/>
</dbReference>
<dbReference type="GO" id="GO:0004930">
    <property type="term" value="F:G protein-coupled receptor activity"/>
    <property type="evidence" value="ECO:0007669"/>
    <property type="project" value="UniProtKB-KW"/>
</dbReference>
<evidence type="ECO:0000256" key="7">
    <source>
        <dbReference type="ARBA" id="ARBA00023224"/>
    </source>
</evidence>
<evidence type="ECO:0000256" key="3">
    <source>
        <dbReference type="ARBA" id="ARBA00022989"/>
    </source>
</evidence>
<keyword evidence="4" id="KW-0297">G-protein coupled receptor</keyword>
<keyword evidence="11" id="KW-1185">Reference proteome</keyword>
<evidence type="ECO:0000313" key="11">
    <source>
        <dbReference type="Proteomes" id="UP000735302"/>
    </source>
</evidence>
<evidence type="ECO:0000256" key="6">
    <source>
        <dbReference type="ARBA" id="ARBA00023170"/>
    </source>
</evidence>
<evidence type="ECO:0000256" key="8">
    <source>
        <dbReference type="SAM" id="Phobius"/>
    </source>
</evidence>
<organism evidence="10 11">
    <name type="scientific">Plakobranchus ocellatus</name>
    <dbReference type="NCBI Taxonomy" id="259542"/>
    <lineage>
        <taxon>Eukaryota</taxon>
        <taxon>Metazoa</taxon>
        <taxon>Spiralia</taxon>
        <taxon>Lophotrochozoa</taxon>
        <taxon>Mollusca</taxon>
        <taxon>Gastropoda</taxon>
        <taxon>Heterobranchia</taxon>
        <taxon>Euthyneura</taxon>
        <taxon>Panpulmonata</taxon>
        <taxon>Sacoglossa</taxon>
        <taxon>Placobranchoidea</taxon>
        <taxon>Plakobranchidae</taxon>
        <taxon>Plakobranchus</taxon>
    </lineage>
</organism>
<dbReference type="SUPFAM" id="SSF81321">
    <property type="entry name" value="Family A G protein-coupled receptor-like"/>
    <property type="match status" value="1"/>
</dbReference>
<gene>
    <name evidence="10" type="ORF">PoB_003125200</name>
</gene>
<dbReference type="PANTHER" id="PTHR45695:SF9">
    <property type="entry name" value="LEUCOKININ RECEPTOR"/>
    <property type="match status" value="1"/>
</dbReference>
<evidence type="ECO:0000256" key="4">
    <source>
        <dbReference type="ARBA" id="ARBA00023040"/>
    </source>
</evidence>
<comment type="caution">
    <text evidence="10">The sequence shown here is derived from an EMBL/GenBank/DDBJ whole genome shotgun (WGS) entry which is preliminary data.</text>
</comment>
<proteinExistence type="predicted"/>
<name>A0AAV4ABW3_9GAST</name>
<evidence type="ECO:0000256" key="1">
    <source>
        <dbReference type="ARBA" id="ARBA00004141"/>
    </source>
</evidence>
<reference evidence="10 11" key="1">
    <citation type="journal article" date="2021" name="Elife">
        <title>Chloroplast acquisition without the gene transfer in kleptoplastic sea slugs, Plakobranchus ocellatus.</title>
        <authorList>
            <person name="Maeda T."/>
            <person name="Takahashi S."/>
            <person name="Yoshida T."/>
            <person name="Shimamura S."/>
            <person name="Takaki Y."/>
            <person name="Nagai Y."/>
            <person name="Toyoda A."/>
            <person name="Suzuki Y."/>
            <person name="Arimoto A."/>
            <person name="Ishii H."/>
            <person name="Satoh N."/>
            <person name="Nishiyama T."/>
            <person name="Hasebe M."/>
            <person name="Maruyama T."/>
            <person name="Minagawa J."/>
            <person name="Obokata J."/>
            <person name="Shigenobu S."/>
        </authorList>
    </citation>
    <scope>NUCLEOTIDE SEQUENCE [LARGE SCALE GENOMIC DNA]</scope>
</reference>
<dbReference type="EMBL" id="BLXT01003741">
    <property type="protein sequence ID" value="GFO04747.1"/>
    <property type="molecule type" value="Genomic_DNA"/>
</dbReference>
<feature type="transmembrane region" description="Helical" evidence="8">
    <location>
        <begin position="90"/>
        <end position="111"/>
    </location>
</feature>
<dbReference type="AlphaFoldDB" id="A0AAV4ABW3"/>
<keyword evidence="5 8" id="KW-0472">Membrane</keyword>
<dbReference type="Gene3D" id="1.20.1070.10">
    <property type="entry name" value="Rhodopsin 7-helix transmembrane proteins"/>
    <property type="match status" value="1"/>
</dbReference>
<evidence type="ECO:0000256" key="2">
    <source>
        <dbReference type="ARBA" id="ARBA00022692"/>
    </source>
</evidence>
<dbReference type="PANTHER" id="PTHR45695">
    <property type="entry name" value="LEUCOKININ RECEPTOR-RELATED"/>
    <property type="match status" value="1"/>
</dbReference>
<evidence type="ECO:0000256" key="5">
    <source>
        <dbReference type="ARBA" id="ARBA00023136"/>
    </source>
</evidence>
<feature type="domain" description="G-protein coupled receptors family 1 profile" evidence="9">
    <location>
        <begin position="70"/>
        <end position="131"/>
    </location>
</feature>
<dbReference type="InterPro" id="IPR017452">
    <property type="entry name" value="GPCR_Rhodpsn_7TM"/>
</dbReference>
<sequence length="131" mass="14279">MGITKHQNGVWISIALGNVLVHYKKKSLEFANRLLTPCCVCGSDLSYPICILGDASRVNLYLLLCSGCLSNSLVLYTIGRNKRMRTRTNFFLANLAGADLAVGVICVLPKLSTYLSPTWLLGEVSTSLVIL</sequence>
<evidence type="ECO:0000313" key="10">
    <source>
        <dbReference type="EMBL" id="GFO04747.1"/>
    </source>
</evidence>
<keyword evidence="6 10" id="KW-0675">Receptor</keyword>
<dbReference type="GO" id="GO:0005886">
    <property type="term" value="C:plasma membrane"/>
    <property type="evidence" value="ECO:0007669"/>
    <property type="project" value="TreeGrafter"/>
</dbReference>
<keyword evidence="7" id="KW-0807">Transducer</keyword>
<keyword evidence="3 8" id="KW-1133">Transmembrane helix</keyword>
<evidence type="ECO:0000259" key="9">
    <source>
        <dbReference type="PROSITE" id="PS50262"/>
    </source>
</evidence>
<protein>
    <submittedName>
        <fullName evidence="10">Trissin receptor</fullName>
    </submittedName>
</protein>
<comment type="subcellular location">
    <subcellularLocation>
        <location evidence="1">Membrane</location>
        <topology evidence="1">Multi-pass membrane protein</topology>
    </subcellularLocation>
</comment>
<dbReference type="Proteomes" id="UP000735302">
    <property type="component" value="Unassembled WGS sequence"/>
</dbReference>